<protein>
    <submittedName>
        <fullName evidence="3">Embryonic polarity protein dorsal</fullName>
    </submittedName>
</protein>
<dbReference type="GO" id="GO:0000978">
    <property type="term" value="F:RNA polymerase II cis-regulatory region sequence-specific DNA binding"/>
    <property type="evidence" value="ECO:0007669"/>
    <property type="project" value="TreeGrafter"/>
</dbReference>
<feature type="region of interest" description="Disordered" evidence="1">
    <location>
        <begin position="676"/>
        <end position="860"/>
    </location>
</feature>
<dbReference type="GO" id="GO:0007249">
    <property type="term" value="P:canonical NF-kappaB signal transduction"/>
    <property type="evidence" value="ECO:0007669"/>
    <property type="project" value="TreeGrafter"/>
</dbReference>
<dbReference type="InterPro" id="IPR032397">
    <property type="entry name" value="RHD_dimer"/>
</dbReference>
<dbReference type="EMBL" id="JRES01000096">
    <property type="protein sequence ID" value="KNC34143.1"/>
    <property type="molecule type" value="Genomic_DNA"/>
</dbReference>
<evidence type="ECO:0000313" key="3">
    <source>
        <dbReference type="EMBL" id="KNC34143.1"/>
    </source>
</evidence>
<dbReference type="STRING" id="7375.A0A0L0CP59"/>
<feature type="compositionally biased region" description="Polar residues" evidence="1">
    <location>
        <begin position="723"/>
        <end position="732"/>
    </location>
</feature>
<dbReference type="Gene3D" id="2.60.40.10">
    <property type="entry name" value="Immunoglobulins"/>
    <property type="match status" value="1"/>
</dbReference>
<dbReference type="SUPFAM" id="SSF81296">
    <property type="entry name" value="E set domains"/>
    <property type="match status" value="1"/>
</dbReference>
<dbReference type="GO" id="GO:0048468">
    <property type="term" value="P:cell development"/>
    <property type="evidence" value="ECO:0007669"/>
    <property type="project" value="UniProtKB-ARBA"/>
</dbReference>
<dbReference type="Proteomes" id="UP000037069">
    <property type="component" value="Unassembled WGS sequence"/>
</dbReference>
<dbReference type="CDD" id="cd01177">
    <property type="entry name" value="IPT_NFkappaB"/>
    <property type="match status" value="1"/>
</dbReference>
<feature type="compositionally biased region" description="Polar residues" evidence="1">
    <location>
        <begin position="788"/>
        <end position="834"/>
    </location>
</feature>
<dbReference type="GO" id="GO:0034097">
    <property type="term" value="P:response to cytokine"/>
    <property type="evidence" value="ECO:0007669"/>
    <property type="project" value="TreeGrafter"/>
</dbReference>
<evidence type="ECO:0000313" key="4">
    <source>
        <dbReference type="Proteomes" id="UP000037069"/>
    </source>
</evidence>
<dbReference type="GO" id="GO:0005634">
    <property type="term" value="C:nucleus"/>
    <property type="evidence" value="ECO:0007669"/>
    <property type="project" value="TreeGrafter"/>
</dbReference>
<sequence length="997" mass="110470">MDQSLDMDHSENILQYEQHNHEFSVMLDDVLSTITDRMYNPPSVSSTSSASSSPTFTNLSSQPNIPNLEGVRLKIVEQPAPKGLRFRYICEGRSAGSIPGVHSTPENKTFPTIEVEGYEGKVKIVVSCVTKDEPYRPHPHNLVGKEGCEYGVCLATINGPPMRAVFSNLGIQCVKKKDIKAALEERERKRIDPFKTSFAHKDQPSSIDLNVVRLCFQAFIPLPGVKKPYPIPPVVSDPIHDKKSINDLVICRLCSCAAKVTGGDTIIMLCEKVPKDDIKIRFFELRNNEVYWEDVAQFQPTDVHKQAAITFKTPRYINPDVKHSVQVYIQLFRPSDGETSEALPFEFHPDLGMRTFPRIQRKLKHRQDMEIFQQILSLDSETTATKYSVPSLVDADNDNDDTVTSDSSASKPLSSDTLNEHDEARKRQKESFDDDNDGDADVDDDEDNDNDDTDNYNYIERTNGDMEIEVPVPLITFPTMDDATQTSTPVEEILGKREIDSLELTTVDKITEWMQSNEFERTDSLIVENGDILSLSGTTNAIKEAMITSQDTISLTDDNRMNTELIEQDIELDDRYCLELLAKRNMGDQLQGDYSRDLADDVENLNCSASAQVSVDIDENFDETATYTSLQIALKNPIEIPMDNSLLKAQVKTSTNENLENDLVVLKNPPAPRIKLSAAQTPQTPPSPPIPLPPRTPSPIGEQFLPPLPPKRKPSQELWAGANTDTSPCNTANSSRNSSISSRPPSQIIIMRTPDQSPTKRSATSTPSPKKKQSFFSRLFSRKKSKPDTTVSGDESNSKATTPNQSREPSIGNFSMNDNNRASIRSVKSLQPNSLGLEPKCNEKTGKAVGRSASSVSGKRPIQRNADVIHIPLKGDSSETLGRQERSYSSSCTLRYDGGLLDRKTLSALQLADIPISDGNMELIAIADRQSIKNLCEGAYGVVLDPGVDLSEAEHFALYTSLPSECDVGNDENVFANQPVLTPEEVAMRLAAANGLH</sequence>
<feature type="region of interest" description="Disordered" evidence="1">
    <location>
        <begin position="42"/>
        <end position="63"/>
    </location>
</feature>
<reference evidence="3 4" key="1">
    <citation type="journal article" date="2015" name="Nat. Commun.">
        <title>Lucilia cuprina genome unlocks parasitic fly biology to underpin future interventions.</title>
        <authorList>
            <person name="Anstead C.A."/>
            <person name="Korhonen P.K."/>
            <person name="Young N.D."/>
            <person name="Hall R.S."/>
            <person name="Jex A.R."/>
            <person name="Murali S.C."/>
            <person name="Hughes D.S."/>
            <person name="Lee S.F."/>
            <person name="Perry T."/>
            <person name="Stroehlein A.J."/>
            <person name="Ansell B.R."/>
            <person name="Breugelmans B."/>
            <person name="Hofmann A."/>
            <person name="Qu J."/>
            <person name="Dugan S."/>
            <person name="Lee S.L."/>
            <person name="Chao H."/>
            <person name="Dinh H."/>
            <person name="Han Y."/>
            <person name="Doddapaneni H.V."/>
            <person name="Worley K.C."/>
            <person name="Muzny D.M."/>
            <person name="Ioannidis P."/>
            <person name="Waterhouse R.M."/>
            <person name="Zdobnov E.M."/>
            <person name="James P.J."/>
            <person name="Bagnall N.H."/>
            <person name="Kotze A.C."/>
            <person name="Gibbs R.A."/>
            <person name="Richards S."/>
            <person name="Batterham P."/>
            <person name="Gasser R.B."/>
        </authorList>
    </citation>
    <scope>NUCLEOTIDE SEQUENCE [LARGE SCALE GENOMIC DNA]</scope>
    <source>
        <strain evidence="3 4">LS</strain>
        <tissue evidence="3">Full body</tissue>
    </source>
</reference>
<dbReference type="AlphaFoldDB" id="A0A0L0CP59"/>
<dbReference type="PROSITE" id="PS01204">
    <property type="entry name" value="REL_1"/>
    <property type="match status" value="1"/>
</dbReference>
<feature type="compositionally biased region" description="Polar residues" evidence="1">
    <location>
        <begin position="754"/>
        <end position="768"/>
    </location>
</feature>
<feature type="compositionally biased region" description="Acidic residues" evidence="1">
    <location>
        <begin position="432"/>
        <end position="454"/>
    </location>
</feature>
<dbReference type="PROSITE" id="PS50254">
    <property type="entry name" value="REL_2"/>
    <property type="match status" value="1"/>
</dbReference>
<dbReference type="OrthoDB" id="7881762at2759"/>
<dbReference type="PANTHER" id="PTHR24169">
    <property type="entry name" value="NUCLEAR FACTOR NF-KAPPA-B PROTEIN"/>
    <property type="match status" value="1"/>
</dbReference>
<feature type="compositionally biased region" description="Basic and acidic residues" evidence="1">
    <location>
        <begin position="418"/>
        <end position="431"/>
    </location>
</feature>
<dbReference type="Pfam" id="PF00554">
    <property type="entry name" value="RHD_DNA_bind"/>
    <property type="match status" value="1"/>
</dbReference>
<comment type="caution">
    <text evidence="3">The sequence shown here is derived from an EMBL/GenBank/DDBJ whole genome shotgun (WGS) entry which is preliminary data.</text>
</comment>
<dbReference type="InterPro" id="IPR037059">
    <property type="entry name" value="RHD_DNA_bind_dom_sf"/>
</dbReference>
<organism evidence="3 4">
    <name type="scientific">Lucilia cuprina</name>
    <name type="common">Green bottle fly</name>
    <name type="synonym">Australian sheep blowfly</name>
    <dbReference type="NCBI Taxonomy" id="7375"/>
    <lineage>
        <taxon>Eukaryota</taxon>
        <taxon>Metazoa</taxon>
        <taxon>Ecdysozoa</taxon>
        <taxon>Arthropoda</taxon>
        <taxon>Hexapoda</taxon>
        <taxon>Insecta</taxon>
        <taxon>Pterygota</taxon>
        <taxon>Neoptera</taxon>
        <taxon>Endopterygota</taxon>
        <taxon>Diptera</taxon>
        <taxon>Brachycera</taxon>
        <taxon>Muscomorpha</taxon>
        <taxon>Oestroidea</taxon>
        <taxon>Calliphoridae</taxon>
        <taxon>Luciliinae</taxon>
        <taxon>Lucilia</taxon>
    </lineage>
</organism>
<evidence type="ECO:0000256" key="1">
    <source>
        <dbReference type="SAM" id="MobiDB-lite"/>
    </source>
</evidence>
<dbReference type="GO" id="GO:0033554">
    <property type="term" value="P:cellular response to stress"/>
    <property type="evidence" value="ECO:0007669"/>
    <property type="project" value="TreeGrafter"/>
</dbReference>
<dbReference type="SMART" id="SM00429">
    <property type="entry name" value="IPT"/>
    <property type="match status" value="1"/>
</dbReference>
<dbReference type="InterPro" id="IPR011539">
    <property type="entry name" value="RHD_DNA_bind_dom"/>
</dbReference>
<dbReference type="Pfam" id="PF16179">
    <property type="entry name" value="RHD_dimer"/>
    <property type="match status" value="1"/>
</dbReference>
<keyword evidence="4" id="KW-1185">Reference proteome</keyword>
<dbReference type="InterPro" id="IPR033926">
    <property type="entry name" value="IPT_NFkappaB"/>
</dbReference>
<dbReference type="PANTHER" id="PTHR24169:SF25">
    <property type="entry name" value="DORSAL-RELATED IMMUNITY FACTOR DIF-RELATED"/>
    <property type="match status" value="1"/>
</dbReference>
<dbReference type="InterPro" id="IPR014756">
    <property type="entry name" value="Ig_E-set"/>
</dbReference>
<evidence type="ECO:0000259" key="2">
    <source>
        <dbReference type="PROSITE" id="PS50254"/>
    </source>
</evidence>
<feature type="compositionally biased region" description="Pro residues" evidence="1">
    <location>
        <begin position="683"/>
        <end position="697"/>
    </location>
</feature>
<proteinExistence type="predicted"/>
<feature type="compositionally biased region" description="Low complexity" evidence="1">
    <location>
        <begin position="404"/>
        <end position="415"/>
    </location>
</feature>
<feature type="compositionally biased region" description="Low complexity" evidence="1">
    <location>
        <begin position="733"/>
        <end position="750"/>
    </location>
</feature>
<name>A0A0L0CP59_LUCCU</name>
<dbReference type="InterPro" id="IPR008967">
    <property type="entry name" value="p53-like_TF_DNA-bd_sf"/>
</dbReference>
<dbReference type="GO" id="GO:0045087">
    <property type="term" value="P:innate immune response"/>
    <property type="evidence" value="ECO:0007669"/>
    <property type="project" value="TreeGrafter"/>
</dbReference>
<feature type="region of interest" description="Disordered" evidence="1">
    <location>
        <begin position="389"/>
        <end position="465"/>
    </location>
</feature>
<dbReference type="OMA" id="HFSLGDP"/>
<dbReference type="Gene3D" id="2.60.40.340">
    <property type="entry name" value="Rel homology domain (RHD), DNA-binding domain"/>
    <property type="match status" value="1"/>
</dbReference>
<dbReference type="GO" id="GO:0045944">
    <property type="term" value="P:positive regulation of transcription by RNA polymerase II"/>
    <property type="evidence" value="ECO:0007669"/>
    <property type="project" value="TreeGrafter"/>
</dbReference>
<feature type="domain" description="RHD" evidence="2">
    <location>
        <begin position="73"/>
        <end position="246"/>
    </location>
</feature>
<dbReference type="GO" id="GO:0048731">
    <property type="term" value="P:system development"/>
    <property type="evidence" value="ECO:0007669"/>
    <property type="project" value="UniProtKB-ARBA"/>
</dbReference>
<dbReference type="GO" id="GO:0038061">
    <property type="term" value="P:non-canonical NF-kappaB signal transduction"/>
    <property type="evidence" value="ECO:0007669"/>
    <property type="project" value="TreeGrafter"/>
</dbReference>
<dbReference type="InterPro" id="IPR002909">
    <property type="entry name" value="IPT_dom"/>
</dbReference>
<dbReference type="InterPro" id="IPR030492">
    <property type="entry name" value="RHD_CS"/>
</dbReference>
<dbReference type="GO" id="GO:0000981">
    <property type="term" value="F:DNA-binding transcription factor activity, RNA polymerase II-specific"/>
    <property type="evidence" value="ECO:0007669"/>
    <property type="project" value="TreeGrafter"/>
</dbReference>
<accession>A0A0L0CP59</accession>
<dbReference type="SUPFAM" id="SSF49417">
    <property type="entry name" value="p53-like transcription factors"/>
    <property type="match status" value="1"/>
</dbReference>
<dbReference type="InterPro" id="IPR000451">
    <property type="entry name" value="NFkB/Dor"/>
</dbReference>
<gene>
    <name evidence="3" type="ORF">FF38_08314</name>
</gene>
<dbReference type="GO" id="GO:0005737">
    <property type="term" value="C:cytoplasm"/>
    <property type="evidence" value="ECO:0007669"/>
    <property type="project" value="InterPro"/>
</dbReference>
<dbReference type="InterPro" id="IPR013783">
    <property type="entry name" value="Ig-like_fold"/>
</dbReference>
<feature type="compositionally biased region" description="Low complexity" evidence="1">
    <location>
        <begin position="42"/>
        <end position="61"/>
    </location>
</feature>
<dbReference type="PRINTS" id="PR00057">
    <property type="entry name" value="NFKBTNSCPFCT"/>
</dbReference>